<reference evidence="9" key="1">
    <citation type="submission" date="2021-01" db="EMBL/GenBank/DDBJ databases">
        <authorList>
            <person name="Corre E."/>
            <person name="Pelletier E."/>
            <person name="Niang G."/>
            <person name="Scheremetjew M."/>
            <person name="Finn R."/>
            <person name="Kale V."/>
            <person name="Holt S."/>
            <person name="Cochrane G."/>
            <person name="Meng A."/>
            <person name="Brown T."/>
            <person name="Cohen L."/>
        </authorList>
    </citation>
    <scope>NUCLEOTIDE SEQUENCE</scope>
    <source>
        <strain evidence="9">MM31A-1</strain>
    </source>
</reference>
<sequence length="871" mass="93037">MSSSSSSQRLSGNSTAASSLSASDLRAKRLAALGQSTSRSANSTAKTTTTTTTQTNTTTRTPTTACKSGSATTAGKSQTPTIKIKAASKKEVPTKIQSADIIKEKSPPQALQVASLAGKDPTKASSTMERNEVSTTSQPLSDSEVIQILPNFQSLMWDPNVTLETDQQRWFDQGIHTFAMANENSNDKGSMAEEETKIDNDLGVGSRQNIDQWGILQTHGGPCGVLAVIQAEMIKSLQIYNIHQDNERQGNVTREDAEKALCEALGLILARCALAPSVDTSSEVATDAETSNSNSNTWSNTTANTSMSTSITDGVKLVQPMYEDEIPSIIEYGSYNAKLKCTHIQAIQDTATTSEYQGTNPPDRKRSKGPDVNANTNGNMKSLQQRQNQTKLQNLAQATAMHLMENDLLKLFKRTGGVILLAMSMIQTRGFDHIKNDMDDPTSHLTANFGHSSQEFINLLLTGQATSNTFDNTITLGGGALKCHGVQSQPSIGYLTQLEALRYCSVGSYYKTPQFPIWVVGSTSHFTVLFGPPTSLEESESDVILQMCRRAFKSCEGAEDNGFIPVSELGAILKKLDVNLEEAGAQTLGASLKMAGSGIILWSDFWKATSRLMTGASLDSVLQTQTDVTSTSSNNEVLALTQFGDSATNARPSSSGQQATNTAAGPSVESDEEMARRLAREWGGVDGGDVSFPLSQGGGSQSHKSDEELARELQAQFEADDGITSVTTNVGTSSTGVQSTFGPMPKYADADAEVAAITSITPRLDTAAAYRGESHTNTTHENIEKLQDNSFPMYHYNSLRGGILTKFNVTRLSEEEAVGMAVALSETSTDSGAFGGGGGTGGDTVDLETVVRTKYPSCKFDWGGKTPPSLH</sequence>
<dbReference type="GO" id="GO:0071108">
    <property type="term" value="P:protein K48-linked deubiquitination"/>
    <property type="evidence" value="ECO:0007669"/>
    <property type="project" value="InterPro"/>
</dbReference>
<feature type="compositionally biased region" description="Polar residues" evidence="7">
    <location>
        <begin position="65"/>
        <end position="81"/>
    </location>
</feature>
<dbReference type="InterPro" id="IPR025257">
    <property type="entry name" value="MINDY-3/4_CD"/>
</dbReference>
<dbReference type="GO" id="GO:0004843">
    <property type="term" value="F:cysteine-type deubiquitinase activity"/>
    <property type="evidence" value="ECO:0007669"/>
    <property type="project" value="UniProtKB-EC"/>
</dbReference>
<evidence type="ECO:0000256" key="2">
    <source>
        <dbReference type="ARBA" id="ARBA00002107"/>
    </source>
</evidence>
<proteinExistence type="inferred from homology"/>
<dbReference type="Pfam" id="PF13898">
    <property type="entry name" value="MINDY-3_4_CD"/>
    <property type="match status" value="2"/>
</dbReference>
<evidence type="ECO:0000256" key="1">
    <source>
        <dbReference type="ARBA" id="ARBA00000707"/>
    </source>
</evidence>
<protein>
    <recommendedName>
        <fullName evidence="4">ubiquitinyl hydrolase 1</fullName>
        <ecNumber evidence="4">3.4.19.12</ecNumber>
    </recommendedName>
    <alternativeName>
        <fullName evidence="6">Deubiquitinating enzyme MINDY-3</fullName>
    </alternativeName>
</protein>
<evidence type="ECO:0000256" key="7">
    <source>
        <dbReference type="SAM" id="MobiDB-lite"/>
    </source>
</evidence>
<evidence type="ECO:0000256" key="6">
    <source>
        <dbReference type="ARBA" id="ARBA00033208"/>
    </source>
</evidence>
<comment type="similarity">
    <text evidence="3">Belongs to the MINDY deubiquitinase family. FAM188 subfamily.</text>
</comment>
<comment type="catalytic activity">
    <reaction evidence="1">
        <text>Thiol-dependent hydrolysis of ester, thioester, amide, peptide and isopeptide bonds formed by the C-terminal Gly of ubiquitin (a 76-residue protein attached to proteins as an intracellular targeting signal).</text>
        <dbReference type="EC" id="3.4.19.12"/>
    </reaction>
</comment>
<keyword evidence="5" id="KW-0833">Ubl conjugation pathway</keyword>
<evidence type="ECO:0000256" key="4">
    <source>
        <dbReference type="ARBA" id="ARBA00012759"/>
    </source>
</evidence>
<feature type="domain" description="Deubiquitinating enzyme MINDY-3/4 conserved" evidence="8">
    <location>
        <begin position="194"/>
        <end position="604"/>
    </location>
</feature>
<feature type="region of interest" description="Disordered" evidence="7">
    <location>
        <begin position="114"/>
        <end position="139"/>
    </location>
</feature>
<gene>
    <name evidence="9" type="ORF">CDEB00056_LOCUS4061</name>
</gene>
<comment type="function">
    <text evidence="2">Hydrolase that can remove 'Lys-48'-linked conjugated ubiquitin from proteins.</text>
</comment>
<evidence type="ECO:0000313" key="9">
    <source>
        <dbReference type="EMBL" id="CAE0459220.1"/>
    </source>
</evidence>
<feature type="region of interest" description="Disordered" evidence="7">
    <location>
        <begin position="646"/>
        <end position="708"/>
    </location>
</feature>
<feature type="region of interest" description="Disordered" evidence="7">
    <location>
        <begin position="352"/>
        <end position="388"/>
    </location>
</feature>
<dbReference type="EMBL" id="HBIO01005688">
    <property type="protein sequence ID" value="CAE0459220.1"/>
    <property type="molecule type" value="Transcribed_RNA"/>
</dbReference>
<dbReference type="PANTHER" id="PTHR12473">
    <property type="entry name" value="UBIQUITIN CARBOXYL-TERMINAL HYDROLASE MINDY-4-RELATED"/>
    <property type="match status" value="1"/>
</dbReference>
<dbReference type="InterPro" id="IPR011992">
    <property type="entry name" value="EF-hand-dom_pair"/>
</dbReference>
<feature type="compositionally biased region" description="Low complexity" evidence="7">
    <location>
        <begin position="290"/>
        <end position="305"/>
    </location>
</feature>
<evidence type="ECO:0000259" key="8">
    <source>
        <dbReference type="SMART" id="SM01174"/>
    </source>
</evidence>
<feature type="compositionally biased region" description="Low complexity" evidence="7">
    <location>
        <begin position="1"/>
        <end position="64"/>
    </location>
</feature>
<feature type="region of interest" description="Disordered" evidence="7">
    <location>
        <begin position="1"/>
        <end position="82"/>
    </location>
</feature>
<dbReference type="GO" id="GO:1990380">
    <property type="term" value="F:K48-linked deubiquitinase activity"/>
    <property type="evidence" value="ECO:0007669"/>
    <property type="project" value="InterPro"/>
</dbReference>
<evidence type="ECO:0000256" key="3">
    <source>
        <dbReference type="ARBA" id="ARBA00011074"/>
    </source>
</evidence>
<dbReference type="EC" id="3.4.19.12" evidence="4"/>
<accession>A0A7S3PYH7</accession>
<dbReference type="SMART" id="SM01174">
    <property type="entry name" value="DUF4205"/>
    <property type="match status" value="1"/>
</dbReference>
<name>A0A7S3PYH7_9STRA</name>
<dbReference type="PANTHER" id="PTHR12473:SF8">
    <property type="entry name" value="UBIQUITIN CARBOXYL-TERMINAL HYDROLASE MINDY-4-RELATED"/>
    <property type="match status" value="1"/>
</dbReference>
<organism evidence="9">
    <name type="scientific">Chaetoceros debilis</name>
    <dbReference type="NCBI Taxonomy" id="122233"/>
    <lineage>
        <taxon>Eukaryota</taxon>
        <taxon>Sar</taxon>
        <taxon>Stramenopiles</taxon>
        <taxon>Ochrophyta</taxon>
        <taxon>Bacillariophyta</taxon>
        <taxon>Coscinodiscophyceae</taxon>
        <taxon>Chaetocerotophycidae</taxon>
        <taxon>Chaetocerotales</taxon>
        <taxon>Chaetocerotaceae</taxon>
        <taxon>Chaetoceros</taxon>
    </lineage>
</organism>
<feature type="region of interest" description="Disordered" evidence="7">
    <location>
        <begin position="285"/>
        <end position="305"/>
    </location>
</feature>
<evidence type="ECO:0000256" key="5">
    <source>
        <dbReference type="ARBA" id="ARBA00022786"/>
    </source>
</evidence>
<feature type="compositionally biased region" description="Polar residues" evidence="7">
    <location>
        <begin position="373"/>
        <end position="388"/>
    </location>
</feature>
<feature type="compositionally biased region" description="Polar residues" evidence="7">
    <location>
        <begin position="123"/>
        <end position="139"/>
    </location>
</feature>
<dbReference type="AlphaFoldDB" id="A0A7S3PYH7"/>
<dbReference type="InterPro" id="IPR039785">
    <property type="entry name" value="MINY3/4"/>
</dbReference>
<feature type="compositionally biased region" description="Polar residues" evidence="7">
    <location>
        <begin position="646"/>
        <end position="664"/>
    </location>
</feature>
<dbReference type="GO" id="GO:0006508">
    <property type="term" value="P:proteolysis"/>
    <property type="evidence" value="ECO:0007669"/>
    <property type="project" value="UniProtKB-KW"/>
</dbReference>
<dbReference type="SUPFAM" id="SSF47473">
    <property type="entry name" value="EF-hand"/>
    <property type="match status" value="1"/>
</dbReference>